<dbReference type="Proteomes" id="UP001157126">
    <property type="component" value="Unassembled WGS sequence"/>
</dbReference>
<evidence type="ECO:0000256" key="1">
    <source>
        <dbReference type="SAM" id="MobiDB-lite"/>
    </source>
</evidence>
<reference evidence="3" key="1">
    <citation type="journal article" date="2019" name="Int. J. Syst. Evol. Microbiol.">
        <title>The Global Catalogue of Microorganisms (GCM) 10K type strain sequencing project: providing services to taxonomists for standard genome sequencing and annotation.</title>
        <authorList>
            <consortium name="The Broad Institute Genomics Platform"/>
            <consortium name="The Broad Institute Genome Sequencing Center for Infectious Disease"/>
            <person name="Wu L."/>
            <person name="Ma J."/>
        </authorList>
    </citation>
    <scope>NUCLEOTIDE SEQUENCE [LARGE SCALE GENOMIC DNA]</scope>
    <source>
        <strain evidence="3">NBRC 113072</strain>
    </source>
</reference>
<dbReference type="RefSeq" id="WP_348536067.1">
    <property type="nucleotide sequence ID" value="NZ_BSUO01000001.1"/>
</dbReference>
<comment type="caution">
    <text evidence="2">The sequence shown here is derived from an EMBL/GenBank/DDBJ whole genome shotgun (WGS) entry which is preliminary data.</text>
</comment>
<dbReference type="EMBL" id="BSUO01000001">
    <property type="protein sequence ID" value="GMA38558.1"/>
    <property type="molecule type" value="Genomic_DNA"/>
</dbReference>
<evidence type="ECO:0000313" key="2">
    <source>
        <dbReference type="EMBL" id="GMA38558.1"/>
    </source>
</evidence>
<evidence type="ECO:0008006" key="4">
    <source>
        <dbReference type="Google" id="ProtNLM"/>
    </source>
</evidence>
<feature type="compositionally biased region" description="Basic and acidic residues" evidence="1">
    <location>
        <begin position="19"/>
        <end position="32"/>
    </location>
</feature>
<name>A0ABQ6IKW5_9MICO</name>
<organism evidence="2 3">
    <name type="scientific">Mobilicoccus caccae</name>
    <dbReference type="NCBI Taxonomy" id="1859295"/>
    <lineage>
        <taxon>Bacteria</taxon>
        <taxon>Bacillati</taxon>
        <taxon>Actinomycetota</taxon>
        <taxon>Actinomycetes</taxon>
        <taxon>Micrococcales</taxon>
        <taxon>Dermatophilaceae</taxon>
        <taxon>Mobilicoccus</taxon>
    </lineage>
</organism>
<feature type="region of interest" description="Disordered" evidence="1">
    <location>
        <begin position="15"/>
        <end position="48"/>
    </location>
</feature>
<gene>
    <name evidence="2" type="ORF">GCM10025883_06030</name>
</gene>
<keyword evidence="3" id="KW-1185">Reference proteome</keyword>
<accession>A0ABQ6IKW5</accession>
<protein>
    <recommendedName>
        <fullName evidence="4">DUF58 domain-containing protein</fullName>
    </recommendedName>
</protein>
<evidence type="ECO:0000313" key="3">
    <source>
        <dbReference type="Proteomes" id="UP001157126"/>
    </source>
</evidence>
<proteinExistence type="predicted"/>
<sequence length="104" mass="10862">MTALGAKHRVLLASVQDPALDRTTGDTPHGDRTGPAGSAPGGVGGDDRPVDAYEVAAAEYALARRRRTAEVLSGLGVIVLDSPPDKLPRDLCDTYLDLKARGLL</sequence>